<dbReference type="RefSeq" id="XP_013762393.1">
    <property type="nucleotide sequence ID" value="XM_013906939.1"/>
</dbReference>
<sequence>MDMERAYSVTIRLPFMERSFRFSKPARGERDKQTLLVYAFLRWHMLATVCLLVASVSLLAPRAQAHESNAGKLLELDALAVQNAMHAIYIIGYAALFYQSRLLKYWYFLALADGLVLVAVIKRLALLAVARAWDSDEGAATTLVALAYAATYLACVSSALRAHNVLKRSIEAEPTHARALSSSDDPSGDLLPGLPVGSSEGESESEQQASDDEVALLLSDTSAEPSSPLLSSPPILSPCQLSSSGSCETADVGATSTAAAAAAASRVGTARAPVLVAPEEFGVIGVAAEDAHVQALQPSWALMASSRIARQCLYAELCVSIAMQGGSVVAAWADPQPQAAASMAHFVEDYTGGIHRALVLTMAMYGARYLRTEPALMYMMANVVLAPSLVFRALSFLAQSWQLSAAGLAGLALFGALVGAKLSVVWSLFALRRRLLRHPAPSGERLSGEIWGGSHLHPPGTSLLTLGRESGAHLTAGGAVVVGGVLWLGHCLALVSLRGGLVGLVLAANFAAHGFGWYGWSMYHAPRVHHAVHFVWRKRFYSTLALTLCVLSVLPLAGWLLAGAPRSGLELASYWLVRSGAFAVAGLALAVMRNVSAGPAAEPLVNDDRPRSLALDALDMRQRAWYGASSSAAAGFLGVFVVVVMCASGALGWLEGGWLSTLAEAEQHSGAYDLAYHFCLLVGGFGVRGVLYSHDMSLYGTVLGGLWAAAIAGWGCGAGQLAAGARVCVGGIGLAGLAMAVSHGVLQQRVRRAGRGVEGASVW</sequence>
<evidence type="ECO:0000313" key="4">
    <source>
        <dbReference type="Proteomes" id="UP000054408"/>
    </source>
</evidence>
<organism evidence="3 4">
    <name type="scientific">Thecamonas trahens ATCC 50062</name>
    <dbReference type="NCBI Taxonomy" id="461836"/>
    <lineage>
        <taxon>Eukaryota</taxon>
        <taxon>Apusozoa</taxon>
        <taxon>Apusomonadida</taxon>
        <taxon>Apusomonadidae</taxon>
        <taxon>Thecamonas</taxon>
    </lineage>
</organism>
<dbReference type="AlphaFoldDB" id="A0A0L0DE40"/>
<accession>A0A0L0DE40</accession>
<feature type="transmembrane region" description="Helical" evidence="2">
    <location>
        <begin position="540"/>
        <end position="562"/>
    </location>
</feature>
<keyword evidence="4" id="KW-1185">Reference proteome</keyword>
<feature type="transmembrane region" description="Helical" evidence="2">
    <location>
        <begin position="674"/>
        <end position="691"/>
    </location>
</feature>
<feature type="transmembrane region" description="Helical" evidence="2">
    <location>
        <begin position="404"/>
        <end position="429"/>
    </location>
</feature>
<evidence type="ECO:0000256" key="2">
    <source>
        <dbReference type="SAM" id="Phobius"/>
    </source>
</evidence>
<keyword evidence="2" id="KW-0812">Transmembrane</keyword>
<dbReference type="Proteomes" id="UP000054408">
    <property type="component" value="Unassembled WGS sequence"/>
</dbReference>
<feature type="transmembrane region" description="Helical" evidence="2">
    <location>
        <begin position="631"/>
        <end position="654"/>
    </location>
</feature>
<feature type="transmembrane region" description="Helical" evidence="2">
    <location>
        <begin position="139"/>
        <end position="160"/>
    </location>
</feature>
<feature type="transmembrane region" description="Helical" evidence="2">
    <location>
        <begin position="377"/>
        <end position="398"/>
    </location>
</feature>
<protein>
    <submittedName>
        <fullName evidence="3">Uncharacterized protein</fullName>
    </submittedName>
</protein>
<feature type="compositionally biased region" description="Low complexity" evidence="1">
    <location>
        <begin position="180"/>
        <end position="200"/>
    </location>
</feature>
<gene>
    <name evidence="3" type="ORF">AMSG_00661</name>
</gene>
<evidence type="ECO:0000256" key="1">
    <source>
        <dbReference type="SAM" id="MobiDB-lite"/>
    </source>
</evidence>
<dbReference type="EMBL" id="GL349435">
    <property type="protein sequence ID" value="KNC50500.1"/>
    <property type="molecule type" value="Genomic_DNA"/>
</dbReference>
<feature type="transmembrane region" description="Helical" evidence="2">
    <location>
        <begin position="80"/>
        <end position="98"/>
    </location>
</feature>
<feature type="transmembrane region" description="Helical" evidence="2">
    <location>
        <begin position="105"/>
        <end position="133"/>
    </location>
</feature>
<name>A0A0L0DE40_THETB</name>
<reference evidence="3 4" key="1">
    <citation type="submission" date="2010-05" db="EMBL/GenBank/DDBJ databases">
        <title>The Genome Sequence of Thecamonas trahens ATCC 50062.</title>
        <authorList>
            <consortium name="The Broad Institute Genome Sequencing Platform"/>
            <person name="Russ C."/>
            <person name="Cuomo C."/>
            <person name="Shea T."/>
            <person name="Young S.K."/>
            <person name="Zeng Q."/>
            <person name="Koehrsen M."/>
            <person name="Haas B."/>
            <person name="Borodovsky M."/>
            <person name="Guigo R."/>
            <person name="Alvarado L."/>
            <person name="Berlin A."/>
            <person name="Bochicchio J."/>
            <person name="Borenstein D."/>
            <person name="Chapman S."/>
            <person name="Chen Z."/>
            <person name="Freedman E."/>
            <person name="Gellesch M."/>
            <person name="Goldberg J."/>
            <person name="Griggs A."/>
            <person name="Gujja S."/>
            <person name="Heilman E."/>
            <person name="Heiman D."/>
            <person name="Hepburn T."/>
            <person name="Howarth C."/>
            <person name="Jen D."/>
            <person name="Larson L."/>
            <person name="Mehta T."/>
            <person name="Park D."/>
            <person name="Pearson M."/>
            <person name="Roberts A."/>
            <person name="Saif S."/>
            <person name="Shenoy N."/>
            <person name="Sisk P."/>
            <person name="Stolte C."/>
            <person name="Sykes S."/>
            <person name="Thomson T."/>
            <person name="Walk T."/>
            <person name="White J."/>
            <person name="Yandava C."/>
            <person name="Burger G."/>
            <person name="Gray M.W."/>
            <person name="Holland P.W.H."/>
            <person name="King N."/>
            <person name="Lang F.B.F."/>
            <person name="Roger A.J."/>
            <person name="Ruiz-Trillo I."/>
            <person name="Lander E."/>
            <person name="Nusbaum C."/>
        </authorList>
    </citation>
    <scope>NUCLEOTIDE SEQUENCE [LARGE SCALE GENOMIC DNA]</scope>
    <source>
        <strain evidence="3 4">ATCC 50062</strain>
    </source>
</reference>
<feature type="compositionally biased region" description="Acidic residues" evidence="1">
    <location>
        <begin position="201"/>
        <end position="211"/>
    </location>
</feature>
<feature type="transmembrane region" description="Helical" evidence="2">
    <location>
        <begin position="35"/>
        <end position="60"/>
    </location>
</feature>
<proteinExistence type="predicted"/>
<feature type="transmembrane region" description="Helical" evidence="2">
    <location>
        <begin position="721"/>
        <end position="746"/>
    </location>
</feature>
<keyword evidence="2" id="KW-1133">Transmembrane helix</keyword>
<keyword evidence="2" id="KW-0472">Membrane</keyword>
<feature type="transmembrane region" description="Helical" evidence="2">
    <location>
        <begin position="574"/>
        <end position="592"/>
    </location>
</feature>
<evidence type="ECO:0000313" key="3">
    <source>
        <dbReference type="EMBL" id="KNC50500.1"/>
    </source>
</evidence>
<feature type="transmembrane region" description="Helical" evidence="2">
    <location>
        <begin position="501"/>
        <end position="520"/>
    </location>
</feature>
<feature type="region of interest" description="Disordered" evidence="1">
    <location>
        <begin position="176"/>
        <end position="211"/>
    </location>
</feature>
<feature type="transmembrane region" description="Helical" evidence="2">
    <location>
        <begin position="698"/>
        <end position="715"/>
    </location>
</feature>
<feature type="transmembrane region" description="Helical" evidence="2">
    <location>
        <begin position="474"/>
        <end position="495"/>
    </location>
</feature>
<dbReference type="GeneID" id="25560455"/>